<reference evidence="2 3" key="1">
    <citation type="journal article" date="2021" name="Elife">
        <title>Chloroplast acquisition without the gene transfer in kleptoplastic sea slugs, Plakobranchus ocellatus.</title>
        <authorList>
            <person name="Maeda T."/>
            <person name="Takahashi S."/>
            <person name="Yoshida T."/>
            <person name="Shimamura S."/>
            <person name="Takaki Y."/>
            <person name="Nagai Y."/>
            <person name="Toyoda A."/>
            <person name="Suzuki Y."/>
            <person name="Arimoto A."/>
            <person name="Ishii H."/>
            <person name="Satoh N."/>
            <person name="Nishiyama T."/>
            <person name="Hasebe M."/>
            <person name="Maruyama T."/>
            <person name="Minagawa J."/>
            <person name="Obokata J."/>
            <person name="Shigenobu S."/>
        </authorList>
    </citation>
    <scope>NUCLEOTIDE SEQUENCE [LARGE SCALE GENOMIC DNA]</scope>
</reference>
<keyword evidence="1" id="KW-0732">Signal</keyword>
<evidence type="ECO:0000313" key="2">
    <source>
        <dbReference type="EMBL" id="GFN77666.1"/>
    </source>
</evidence>
<proteinExistence type="predicted"/>
<dbReference type="Proteomes" id="UP000735302">
    <property type="component" value="Unassembled WGS sequence"/>
</dbReference>
<dbReference type="Gene3D" id="3.40.50.11350">
    <property type="match status" value="1"/>
</dbReference>
<name>A0AAV3Y5E7_9GAST</name>
<comment type="caution">
    <text evidence="2">The sequence shown here is derived from an EMBL/GenBank/DDBJ whole genome shotgun (WGS) entry which is preliminary data.</text>
</comment>
<evidence type="ECO:0008006" key="4">
    <source>
        <dbReference type="Google" id="ProtNLM"/>
    </source>
</evidence>
<sequence>MSHFLFILLCVMGVYAVVMLYNEIAQETSHEPPFEDSVTHLILRSGNDNLQELRSEHQAQQQTDRVGLEQQEVEKWRQPYYGSPDNEDVVDPDISMQRDVEENWVEYKSEVKDPVNEVYYFLLKPGGSNRNTKRPKKVKSEIVSGIVSNQNTNYEYKPEFDTGTSVWKLEDAHIKFDKEKTHQLSNQDMLAFRPAKKDTNHAGYQGIKNVKPDNRVNYPAGKTYSDHRSVGHVVSAQRVIPSVPHSLYRQERGGARYLVYVCDAYTLCGGWGDRQRGMVSTYFLSRLVGRQLKIVMPTPCDLANFYIPNKVPWIVSPSHLDSFTKVTVNAIIKKKFTNLLLDRNFNEMFPQQVVYLRTNQDYYKTLYKNPHYHETIRRWSGLGDKKSRFQWAWQDLMRPSPRLLARLERVLGLEFLVRKRRLTPHGSYRTHSVNDVGNSSLICAHVRFGKNPSFPNDTNRTRYTLDDLPLLFDFMLSKDLTGTARFYTASDYQLVKDKAKEVFSNKILNFDVTVMHIDRERLNTTACDGFESALLDQQILSLCDVLVVSRSGFSIYASYMAHTNQEVFIMENGNIKKFL</sequence>
<gene>
    <name evidence="2" type="ORF">PoB_000417200</name>
</gene>
<feature type="signal peptide" evidence="1">
    <location>
        <begin position="1"/>
        <end position="16"/>
    </location>
</feature>
<dbReference type="EMBL" id="BLXT01000501">
    <property type="protein sequence ID" value="GFN77666.1"/>
    <property type="molecule type" value="Genomic_DNA"/>
</dbReference>
<accession>A0AAV3Y5E7</accession>
<dbReference type="AlphaFoldDB" id="A0AAV3Y5E7"/>
<protein>
    <recommendedName>
        <fullName evidence="4">Peptide-O-fucosyltransferase</fullName>
    </recommendedName>
</protein>
<feature type="chain" id="PRO_5043786120" description="Peptide-O-fucosyltransferase" evidence="1">
    <location>
        <begin position="17"/>
        <end position="579"/>
    </location>
</feature>
<evidence type="ECO:0000256" key="1">
    <source>
        <dbReference type="SAM" id="SignalP"/>
    </source>
</evidence>
<keyword evidence="3" id="KW-1185">Reference proteome</keyword>
<organism evidence="2 3">
    <name type="scientific">Plakobranchus ocellatus</name>
    <dbReference type="NCBI Taxonomy" id="259542"/>
    <lineage>
        <taxon>Eukaryota</taxon>
        <taxon>Metazoa</taxon>
        <taxon>Spiralia</taxon>
        <taxon>Lophotrochozoa</taxon>
        <taxon>Mollusca</taxon>
        <taxon>Gastropoda</taxon>
        <taxon>Heterobranchia</taxon>
        <taxon>Euthyneura</taxon>
        <taxon>Panpulmonata</taxon>
        <taxon>Sacoglossa</taxon>
        <taxon>Placobranchoidea</taxon>
        <taxon>Plakobranchidae</taxon>
        <taxon>Plakobranchus</taxon>
    </lineage>
</organism>
<evidence type="ECO:0000313" key="3">
    <source>
        <dbReference type="Proteomes" id="UP000735302"/>
    </source>
</evidence>